<protein>
    <submittedName>
        <fullName evidence="2">Uncharacterized protein</fullName>
    </submittedName>
</protein>
<accession>A0AAJ1CWS2</accession>
<keyword evidence="1" id="KW-0812">Transmembrane</keyword>
<dbReference type="Proteomes" id="UP001208888">
    <property type="component" value="Unassembled WGS sequence"/>
</dbReference>
<keyword evidence="1" id="KW-0472">Membrane</keyword>
<dbReference type="AlphaFoldDB" id="A0AAJ1CWS2"/>
<evidence type="ECO:0000313" key="2">
    <source>
        <dbReference type="EMBL" id="MCW0343100.1"/>
    </source>
</evidence>
<keyword evidence="1" id="KW-1133">Transmembrane helix</keyword>
<reference evidence="2" key="1">
    <citation type="submission" date="2022-06" db="EMBL/GenBank/DDBJ databases">
        <title>Dynamics of rice microbiomes reveals core vertical transmitted seed endophytes.</title>
        <authorList>
            <person name="Liao K."/>
            <person name="Zhang X."/>
        </authorList>
    </citation>
    <scope>NUCLEOTIDE SEQUENCE</scope>
    <source>
        <strain evidence="2">JT1-17</strain>
    </source>
</reference>
<feature type="transmembrane region" description="Helical" evidence="1">
    <location>
        <begin position="44"/>
        <end position="63"/>
    </location>
</feature>
<proteinExistence type="predicted"/>
<dbReference type="EMBL" id="JANFVX010000003">
    <property type="protein sequence ID" value="MCW0343100.1"/>
    <property type="molecule type" value="Genomic_DNA"/>
</dbReference>
<organism evidence="2 3">
    <name type="scientific">Pantoea ananas</name>
    <name type="common">Erwinia uredovora</name>
    <dbReference type="NCBI Taxonomy" id="553"/>
    <lineage>
        <taxon>Bacteria</taxon>
        <taxon>Pseudomonadati</taxon>
        <taxon>Pseudomonadota</taxon>
        <taxon>Gammaproteobacteria</taxon>
        <taxon>Enterobacterales</taxon>
        <taxon>Erwiniaceae</taxon>
        <taxon>Pantoea</taxon>
    </lineage>
</organism>
<evidence type="ECO:0000313" key="3">
    <source>
        <dbReference type="Proteomes" id="UP001208888"/>
    </source>
</evidence>
<sequence>MRVQPVFRYGKAYFIYFFKVSEGKFKKERDRGVLYNVTMKLEHIVVWIAVFQVANIQVYPFIFRKRFLTRFFPFGWHPVVIGLSISSV</sequence>
<evidence type="ECO:0000256" key="1">
    <source>
        <dbReference type="SAM" id="Phobius"/>
    </source>
</evidence>
<name>A0AAJ1CWS2_PANAN</name>
<gene>
    <name evidence="2" type="ORF">NB703_001193</name>
</gene>
<comment type="caution">
    <text evidence="2">The sequence shown here is derived from an EMBL/GenBank/DDBJ whole genome shotgun (WGS) entry which is preliminary data.</text>
</comment>